<proteinExistence type="inferred from homology"/>
<comment type="subcellular location">
    <subcellularLocation>
        <location evidence="8">Cytoplasm</location>
    </subcellularLocation>
</comment>
<dbReference type="EC" id="6.1.1.14" evidence="8"/>
<dbReference type="RefSeq" id="WP_054651108.1">
    <property type="nucleotide sequence ID" value="NZ_AZFJ01000052.1"/>
</dbReference>
<reference evidence="9 10" key="1">
    <citation type="journal article" date="2015" name="Genome Announc.">
        <title>Expanding the biotechnology potential of lactobacilli through comparative genomics of 213 strains and associated genera.</title>
        <authorList>
            <person name="Sun Z."/>
            <person name="Harris H.M."/>
            <person name="McCann A."/>
            <person name="Guo C."/>
            <person name="Argimon S."/>
            <person name="Zhang W."/>
            <person name="Yang X."/>
            <person name="Jeffery I.B."/>
            <person name="Cooney J.C."/>
            <person name="Kagawa T.F."/>
            <person name="Liu W."/>
            <person name="Song Y."/>
            <person name="Salvetti E."/>
            <person name="Wrobel A."/>
            <person name="Rasinkangas P."/>
            <person name="Parkhill J."/>
            <person name="Rea M.C."/>
            <person name="O'Sullivan O."/>
            <person name="Ritari J."/>
            <person name="Douillard F.P."/>
            <person name="Paul Ross R."/>
            <person name="Yang R."/>
            <person name="Briner A.E."/>
            <person name="Felis G.E."/>
            <person name="de Vos W.M."/>
            <person name="Barrangou R."/>
            <person name="Klaenhammer T.R."/>
            <person name="Caufield P.W."/>
            <person name="Cui Y."/>
            <person name="Zhang H."/>
            <person name="O'Toole P.W."/>
        </authorList>
    </citation>
    <scope>NUCLEOTIDE SEQUENCE [LARGE SCALE GENOMIC DNA]</scope>
    <source>
        <strain evidence="9 10">DSM 15945</strain>
    </source>
</reference>
<accession>A0A0R1TW52</accession>
<evidence type="ECO:0000256" key="5">
    <source>
        <dbReference type="ARBA" id="ARBA00022917"/>
    </source>
</evidence>
<comment type="caution">
    <text evidence="9">The sequence shown here is derived from an EMBL/GenBank/DDBJ whole genome shotgun (WGS) entry which is preliminary data.</text>
</comment>
<dbReference type="EMBL" id="AZFJ01000052">
    <property type="protein sequence ID" value="KRL85415.1"/>
    <property type="molecule type" value="Genomic_DNA"/>
</dbReference>
<dbReference type="PATRIC" id="fig|1423783.4.peg.1619"/>
<dbReference type="GO" id="GO:0004820">
    <property type="term" value="F:glycine-tRNA ligase activity"/>
    <property type="evidence" value="ECO:0007669"/>
    <property type="project" value="UniProtKB-UniRule"/>
</dbReference>
<protein>
    <recommendedName>
        <fullName evidence="8">Glycine--tRNA ligase beta subunit</fullName>
        <ecNumber evidence="8">6.1.1.14</ecNumber>
    </recommendedName>
    <alternativeName>
        <fullName evidence="8">Glycyl-tRNA synthetase beta subunit</fullName>
        <shortName evidence="8">GlyRS</shortName>
    </alternativeName>
</protein>
<evidence type="ECO:0000256" key="3">
    <source>
        <dbReference type="ARBA" id="ARBA00022741"/>
    </source>
</evidence>
<evidence type="ECO:0000256" key="1">
    <source>
        <dbReference type="ARBA" id="ARBA00008226"/>
    </source>
</evidence>
<keyword evidence="5 8" id="KW-0648">Protein biosynthesis</keyword>
<evidence type="ECO:0000256" key="6">
    <source>
        <dbReference type="ARBA" id="ARBA00023146"/>
    </source>
</evidence>
<dbReference type="GO" id="GO:0005524">
    <property type="term" value="F:ATP binding"/>
    <property type="evidence" value="ECO:0007669"/>
    <property type="project" value="UniProtKB-UniRule"/>
</dbReference>
<keyword evidence="8" id="KW-0963">Cytoplasm</keyword>
<name>A0A0R1TW52_9LACO</name>
<organism evidence="9 10">
    <name type="scientific">Lacticaseibacillus pantheris DSM 15945 = JCM 12539 = NBRC 106106</name>
    <dbReference type="NCBI Taxonomy" id="1423783"/>
    <lineage>
        <taxon>Bacteria</taxon>
        <taxon>Bacillati</taxon>
        <taxon>Bacillota</taxon>
        <taxon>Bacilli</taxon>
        <taxon>Lactobacillales</taxon>
        <taxon>Lactobacillaceae</taxon>
        <taxon>Lacticaseibacillus</taxon>
    </lineage>
</organism>
<dbReference type="PRINTS" id="PR01045">
    <property type="entry name" value="TRNASYNTHGB"/>
</dbReference>
<dbReference type="OrthoDB" id="9775440at2"/>
<dbReference type="SUPFAM" id="SSF109604">
    <property type="entry name" value="HD-domain/PDEase-like"/>
    <property type="match status" value="1"/>
</dbReference>
<dbReference type="PROSITE" id="PS50861">
    <property type="entry name" value="AA_TRNA_LIGASE_II_GLYAB"/>
    <property type="match status" value="1"/>
</dbReference>
<dbReference type="Proteomes" id="UP000051922">
    <property type="component" value="Unassembled WGS sequence"/>
</dbReference>
<dbReference type="GO" id="GO:0006426">
    <property type="term" value="P:glycyl-tRNA aminoacylation"/>
    <property type="evidence" value="ECO:0007669"/>
    <property type="project" value="UniProtKB-UniRule"/>
</dbReference>
<keyword evidence="3 8" id="KW-0547">Nucleotide-binding</keyword>
<evidence type="ECO:0000256" key="4">
    <source>
        <dbReference type="ARBA" id="ARBA00022840"/>
    </source>
</evidence>
<dbReference type="PANTHER" id="PTHR30075">
    <property type="entry name" value="GLYCYL-TRNA SYNTHETASE"/>
    <property type="match status" value="1"/>
</dbReference>
<dbReference type="NCBIfam" id="TIGR00211">
    <property type="entry name" value="glyS"/>
    <property type="match status" value="1"/>
</dbReference>
<keyword evidence="6 8" id="KW-0030">Aminoacyl-tRNA synthetase</keyword>
<keyword evidence="2 8" id="KW-0436">Ligase</keyword>
<evidence type="ECO:0000313" key="10">
    <source>
        <dbReference type="Proteomes" id="UP000051922"/>
    </source>
</evidence>
<evidence type="ECO:0000256" key="8">
    <source>
        <dbReference type="HAMAP-Rule" id="MF_00255"/>
    </source>
</evidence>
<evidence type="ECO:0000256" key="7">
    <source>
        <dbReference type="ARBA" id="ARBA00047937"/>
    </source>
</evidence>
<dbReference type="InterPro" id="IPR006194">
    <property type="entry name" value="Gly-tRNA-synth_heterodimer"/>
</dbReference>
<dbReference type="HAMAP" id="MF_00255">
    <property type="entry name" value="Gly_tRNA_synth_beta"/>
    <property type="match status" value="1"/>
</dbReference>
<dbReference type="AlphaFoldDB" id="A0A0R1TW52"/>
<comment type="subunit">
    <text evidence="8">Tetramer of two alpha and two beta subunits.</text>
</comment>
<evidence type="ECO:0000256" key="2">
    <source>
        <dbReference type="ARBA" id="ARBA00022598"/>
    </source>
</evidence>
<keyword evidence="4 8" id="KW-0067">ATP-binding</keyword>
<dbReference type="STRING" id="1423783.FC50_GL001577"/>
<keyword evidence="10" id="KW-1185">Reference proteome</keyword>
<dbReference type="PANTHER" id="PTHR30075:SF2">
    <property type="entry name" value="GLYCINE--TRNA LIGASE, CHLOROPLASTIC_MITOCHONDRIAL 2"/>
    <property type="match status" value="1"/>
</dbReference>
<comment type="catalytic activity">
    <reaction evidence="7 8">
        <text>tRNA(Gly) + glycine + ATP = glycyl-tRNA(Gly) + AMP + diphosphate</text>
        <dbReference type="Rhea" id="RHEA:16013"/>
        <dbReference type="Rhea" id="RHEA-COMP:9664"/>
        <dbReference type="Rhea" id="RHEA-COMP:9683"/>
        <dbReference type="ChEBI" id="CHEBI:30616"/>
        <dbReference type="ChEBI" id="CHEBI:33019"/>
        <dbReference type="ChEBI" id="CHEBI:57305"/>
        <dbReference type="ChEBI" id="CHEBI:78442"/>
        <dbReference type="ChEBI" id="CHEBI:78522"/>
        <dbReference type="ChEBI" id="CHEBI:456215"/>
        <dbReference type="EC" id="6.1.1.14"/>
    </reaction>
</comment>
<dbReference type="InterPro" id="IPR015944">
    <property type="entry name" value="Gly-tRNA-synth_bsu"/>
</dbReference>
<evidence type="ECO:0000313" key="9">
    <source>
        <dbReference type="EMBL" id="KRL85415.1"/>
    </source>
</evidence>
<comment type="similarity">
    <text evidence="1 8">Belongs to the class-II aminoacyl-tRNA synthetase family.</text>
</comment>
<gene>
    <name evidence="8" type="primary">glyS</name>
    <name evidence="9" type="ORF">FC50_GL001577</name>
</gene>
<dbReference type="Pfam" id="PF02092">
    <property type="entry name" value="tRNA_synt_2f"/>
    <property type="match status" value="1"/>
</dbReference>
<dbReference type="GO" id="GO:0005829">
    <property type="term" value="C:cytosol"/>
    <property type="evidence" value="ECO:0007669"/>
    <property type="project" value="TreeGrafter"/>
</dbReference>
<sequence>MQYLLEIGLEDMPAHVVTPSLRQLADKTAAFLKDQQLDFDDIKKYATPRRLALLIDGLAAKQADRAEDLRGPAKKIAQDADGNWSKAAIGFTRGQGMSVDDIEFKEVKGTEYVFLHKEVAGKGAAEILPGLVDVIKSLTFPTRMKWAQYDFEFIRPIHWIVSLLDDQVVPMQILDVQAGRETQGHRFLGHAVELQTANDYVKALRGQQVLVDPAERKAIITDQINAIASQNNWQVDLDKDLLEEVNNLVEFPTAFAGSFDAKYLDIPEIVLITSMKDNQRYFYARDQNGRMVNAFIGVRNGNGEHMDNVIAGNEKVLTARLEDAAFFYNEDQQHSITDYVARLSNVSFHDKLGSLADKMARVQTIASVLAKHFALDTQGTEDLQRAAGIYKFDLVTGMVGEFAELQGTMAAHYAQLAGENEAVVAALGEQYMPISAEGALPASEVGTLLAMADKLDTLMSFFSVDMIPSGSNDPYALRRQAYGIVRMLATHKQTLPLRQLQGELIKQLEEAGQTNGRDYRHNVDALDEFFQDRIKQLMQSNHVSHDVVDAVTATADPDVSAEISAAEVLTRAAKADEFKEHLEALTRVVRITSKNPATGDVDPQLFENDSEQQLHSAVEQLADFDGRTTAANFERLTALTPIINAYFDETMIMADDERVRDNRLRELNRLAQWITLFGDLTRVRK</sequence>